<sequence>MTDQKSLSFGVLLLPGFQILDAVGPVDFINSHSQQFLKFVSLAPSSLVAKAPSIEWHYISHSLEPVQTTSFPVQHPTTTFKECPKLDYLIVPGADSTTPLPEGCAEWLKHIFEKDLGGLLLICVGSLSVARSSNILDGLHVATNKMGLKMMVPTPHYDNLKKVKWVGDKRWVVDGKVWSTGGVTSGIDLAAEFVRRTFDPEVVTLAKNLMEYTGRPDAPDEFAFILDGVPL</sequence>
<name>A0A9P6EII4_9AGAR</name>
<dbReference type="Proteomes" id="UP000807306">
    <property type="component" value="Unassembled WGS sequence"/>
</dbReference>
<dbReference type="PANTHER" id="PTHR43130:SF7">
    <property type="entry name" value="DJ-1_PFPI DOMAIN-CONTAINING PROTEIN"/>
    <property type="match status" value="1"/>
</dbReference>
<comment type="caution">
    <text evidence="1">The sequence shown here is derived from an EMBL/GenBank/DDBJ whole genome shotgun (WGS) entry which is preliminary data.</text>
</comment>
<proteinExistence type="predicted"/>
<dbReference type="PANTHER" id="PTHR43130">
    <property type="entry name" value="ARAC-FAMILY TRANSCRIPTIONAL REGULATOR"/>
    <property type="match status" value="1"/>
</dbReference>
<evidence type="ECO:0000313" key="2">
    <source>
        <dbReference type="Proteomes" id="UP000807306"/>
    </source>
</evidence>
<reference evidence="1" key="1">
    <citation type="submission" date="2020-11" db="EMBL/GenBank/DDBJ databases">
        <authorList>
            <consortium name="DOE Joint Genome Institute"/>
            <person name="Ahrendt S."/>
            <person name="Riley R."/>
            <person name="Andreopoulos W."/>
            <person name="Labutti K."/>
            <person name="Pangilinan J."/>
            <person name="Ruiz-Duenas F.J."/>
            <person name="Barrasa J.M."/>
            <person name="Sanchez-Garcia M."/>
            <person name="Camarero S."/>
            <person name="Miyauchi S."/>
            <person name="Serrano A."/>
            <person name="Linde D."/>
            <person name="Babiker R."/>
            <person name="Drula E."/>
            <person name="Ayuso-Fernandez I."/>
            <person name="Pacheco R."/>
            <person name="Padilla G."/>
            <person name="Ferreira P."/>
            <person name="Barriuso J."/>
            <person name="Kellner H."/>
            <person name="Castanera R."/>
            <person name="Alfaro M."/>
            <person name="Ramirez L."/>
            <person name="Pisabarro A.G."/>
            <person name="Kuo A."/>
            <person name="Tritt A."/>
            <person name="Lipzen A."/>
            <person name="He G."/>
            <person name="Yan M."/>
            <person name="Ng V."/>
            <person name="Cullen D."/>
            <person name="Martin F."/>
            <person name="Rosso M.-N."/>
            <person name="Henrissat B."/>
            <person name="Hibbett D."/>
            <person name="Martinez A.T."/>
            <person name="Grigoriev I.V."/>
        </authorList>
    </citation>
    <scope>NUCLEOTIDE SEQUENCE</scope>
    <source>
        <strain evidence="1">CBS 506.95</strain>
    </source>
</reference>
<keyword evidence="2" id="KW-1185">Reference proteome</keyword>
<accession>A0A9P6EII4</accession>
<evidence type="ECO:0000313" key="1">
    <source>
        <dbReference type="EMBL" id="KAF9529589.1"/>
    </source>
</evidence>
<dbReference type="InterPro" id="IPR029062">
    <property type="entry name" value="Class_I_gatase-like"/>
</dbReference>
<gene>
    <name evidence="1" type="ORF">CPB83DRAFT_852367</name>
</gene>
<organism evidence="1 2">
    <name type="scientific">Crepidotus variabilis</name>
    <dbReference type="NCBI Taxonomy" id="179855"/>
    <lineage>
        <taxon>Eukaryota</taxon>
        <taxon>Fungi</taxon>
        <taxon>Dikarya</taxon>
        <taxon>Basidiomycota</taxon>
        <taxon>Agaricomycotina</taxon>
        <taxon>Agaricomycetes</taxon>
        <taxon>Agaricomycetidae</taxon>
        <taxon>Agaricales</taxon>
        <taxon>Agaricineae</taxon>
        <taxon>Crepidotaceae</taxon>
        <taxon>Crepidotus</taxon>
    </lineage>
</organism>
<dbReference type="AlphaFoldDB" id="A0A9P6EII4"/>
<protein>
    <submittedName>
        <fullName evidence="1">Class I glutamine amidotransferase-like protein</fullName>
    </submittedName>
</protein>
<keyword evidence="1" id="KW-0315">Glutamine amidotransferase</keyword>
<dbReference type="SUPFAM" id="SSF52317">
    <property type="entry name" value="Class I glutamine amidotransferase-like"/>
    <property type="match status" value="1"/>
</dbReference>
<dbReference type="OrthoDB" id="543156at2759"/>
<dbReference type="Gene3D" id="3.40.50.880">
    <property type="match status" value="1"/>
</dbReference>
<dbReference type="InterPro" id="IPR052158">
    <property type="entry name" value="INH-QAR"/>
</dbReference>
<dbReference type="EMBL" id="MU157845">
    <property type="protein sequence ID" value="KAF9529589.1"/>
    <property type="molecule type" value="Genomic_DNA"/>
</dbReference>